<dbReference type="RefSeq" id="WP_074521635.1">
    <property type="nucleotide sequence ID" value="NZ_FNHZ01000004.1"/>
</dbReference>
<dbReference type="OrthoDB" id="9763527at2"/>
<name>A0A1G9XJF7_9FIRM</name>
<organism evidence="1 2">
    <name type="scientific">Lachnospira pectinoschiza</name>
    <dbReference type="NCBI Taxonomy" id="28052"/>
    <lineage>
        <taxon>Bacteria</taxon>
        <taxon>Bacillati</taxon>
        <taxon>Bacillota</taxon>
        <taxon>Clostridia</taxon>
        <taxon>Lachnospirales</taxon>
        <taxon>Lachnospiraceae</taxon>
        <taxon>Lachnospira</taxon>
    </lineage>
</organism>
<keyword evidence="1" id="KW-0282">Flagellum</keyword>
<evidence type="ECO:0000313" key="2">
    <source>
        <dbReference type="Proteomes" id="UP000187651"/>
    </source>
</evidence>
<evidence type="ECO:0000313" key="1">
    <source>
        <dbReference type="EMBL" id="SDM96962.1"/>
    </source>
</evidence>
<proteinExistence type="predicted"/>
<dbReference type="EMBL" id="FNHZ01000004">
    <property type="protein sequence ID" value="SDM96962.1"/>
    <property type="molecule type" value="Genomic_DNA"/>
</dbReference>
<keyword evidence="1" id="KW-0969">Cilium</keyword>
<keyword evidence="2" id="KW-1185">Reference proteome</keyword>
<dbReference type="Proteomes" id="UP000187651">
    <property type="component" value="Unassembled WGS sequence"/>
</dbReference>
<gene>
    <name evidence="1" type="ORF">SAMN05216544_1532</name>
</gene>
<accession>A0A1G9XJF7</accession>
<keyword evidence="1" id="KW-0966">Cell projection</keyword>
<dbReference type="GO" id="GO:0009288">
    <property type="term" value="C:bacterial-type flagellum"/>
    <property type="evidence" value="ECO:0007669"/>
    <property type="project" value="InterPro"/>
</dbReference>
<sequence>MISSVYDYYLSQYGHKANSKYDSHTKNQLKTTYNKVVKHNSQSPTYKTDTSDDAVKYAIDLKENARELNNIANELSNADGTGMNYKKTAVSSNPEAVDAVFIGDSKLNIEDLTVSVDKIAQNQVNIGNYLQPKSNLFAPGDYSFDLNINNITYEFQFSIYDNEATIDVQENVSRLINKSNIGLSSMVLEDSLGNTALTIESNATGFKGIKPITFNIVANTDTEDNFNIDTATSMENATKNENLVRTLGLDRISQFPSNASYTINGSQRASPNNDITYDKSFILNLKTVTQVPATISLLADADSIAESIEELVSGYNNLISVATDETNNQFGGNEKLRKEIQAIASSYKEQLGQSGLSVDDQGLIRVDKEEIVKKAQEGDLKDVFNSLDSFKSDIQKKAEDISLDPMNYVNNKIVAYKNPQRTTTDPYNLSAYTGMMFNGYT</sequence>
<dbReference type="AlphaFoldDB" id="A0A1G9XJF7"/>
<protein>
    <submittedName>
        <fullName evidence="1">Flagellar hook-associated protein 2</fullName>
    </submittedName>
</protein>
<reference evidence="2" key="1">
    <citation type="submission" date="2016-10" db="EMBL/GenBank/DDBJ databases">
        <authorList>
            <person name="Varghese N."/>
            <person name="Submissions S."/>
        </authorList>
    </citation>
    <scope>NUCLEOTIDE SEQUENCE [LARGE SCALE GENOMIC DNA]</scope>
    <source>
        <strain evidence="2">M83</strain>
    </source>
</reference>
<dbReference type="GO" id="GO:0007155">
    <property type="term" value="P:cell adhesion"/>
    <property type="evidence" value="ECO:0007669"/>
    <property type="project" value="InterPro"/>
</dbReference>